<protein>
    <recommendedName>
        <fullName evidence="2">DUF6311 domain-containing protein</fullName>
    </recommendedName>
</protein>
<accession>A0A0X3UPW7</accession>
<evidence type="ECO:0000256" key="1">
    <source>
        <dbReference type="SAM" id="Phobius"/>
    </source>
</evidence>
<organism evidence="3 4">
    <name type="scientific">Actinoplanes awajinensis subsp. mycoplanecinus</name>
    <dbReference type="NCBI Taxonomy" id="135947"/>
    <lineage>
        <taxon>Bacteria</taxon>
        <taxon>Bacillati</taxon>
        <taxon>Actinomycetota</taxon>
        <taxon>Actinomycetes</taxon>
        <taxon>Micromonosporales</taxon>
        <taxon>Micromonosporaceae</taxon>
        <taxon>Actinoplanes</taxon>
    </lineage>
</organism>
<feature type="transmembrane region" description="Helical" evidence="1">
    <location>
        <begin position="120"/>
        <end position="140"/>
    </location>
</feature>
<evidence type="ECO:0000313" key="4">
    <source>
        <dbReference type="Proteomes" id="UP000053244"/>
    </source>
</evidence>
<evidence type="ECO:0000259" key="2">
    <source>
        <dbReference type="Pfam" id="PF19830"/>
    </source>
</evidence>
<keyword evidence="4" id="KW-1185">Reference proteome</keyword>
<proteinExistence type="predicted"/>
<dbReference type="AlphaFoldDB" id="A0A0X3UPW7"/>
<feature type="transmembrane region" description="Helical" evidence="1">
    <location>
        <begin position="178"/>
        <end position="206"/>
    </location>
</feature>
<keyword evidence="1" id="KW-0812">Transmembrane</keyword>
<evidence type="ECO:0000313" key="3">
    <source>
        <dbReference type="EMBL" id="KUL34639.1"/>
    </source>
</evidence>
<reference evidence="3 4" key="1">
    <citation type="submission" date="2015-10" db="EMBL/GenBank/DDBJ databases">
        <authorList>
            <person name="Gilbert D.G."/>
        </authorList>
    </citation>
    <scope>NUCLEOTIDE SEQUENCE [LARGE SCALE GENOMIC DNA]</scope>
    <source>
        <strain evidence="3 4">NRRL B-16712</strain>
    </source>
</reference>
<name>A0A0X3UPW7_9ACTN</name>
<dbReference type="Pfam" id="PF19830">
    <property type="entry name" value="DUF6311"/>
    <property type="match status" value="1"/>
</dbReference>
<feature type="transmembrane region" description="Helical" evidence="1">
    <location>
        <begin position="363"/>
        <end position="383"/>
    </location>
</feature>
<feature type="transmembrane region" description="Helical" evidence="1">
    <location>
        <begin position="291"/>
        <end position="308"/>
    </location>
</feature>
<feature type="transmembrane region" description="Helical" evidence="1">
    <location>
        <begin position="92"/>
        <end position="111"/>
    </location>
</feature>
<feature type="transmembrane region" description="Helical" evidence="1">
    <location>
        <begin position="218"/>
        <end position="237"/>
    </location>
</feature>
<dbReference type="InterPro" id="IPR046278">
    <property type="entry name" value="DUF6311"/>
</dbReference>
<feature type="transmembrane region" description="Helical" evidence="1">
    <location>
        <begin position="395"/>
        <end position="416"/>
    </location>
</feature>
<dbReference type="Proteomes" id="UP000053244">
    <property type="component" value="Unassembled WGS sequence"/>
</dbReference>
<gene>
    <name evidence="3" type="ORF">ADL15_15495</name>
</gene>
<feature type="domain" description="DUF6311" evidence="2">
    <location>
        <begin position="53"/>
        <end position="376"/>
    </location>
</feature>
<sequence>MAIVSFLAVALFVTAPLWLNLDHELRDDPQDQAFFEWMLAHGARVLTDGVYPFFSDRMNYPDGVNMMANTSALAVSLPLTPITLLFGPHVAFNVFLTGALALTGSSWYLVLARYLVSSRLAAWVGALFCTFAPSMISHAAGHPNIVSQFLIPLIIWRTLELRVPGRAMRNGLLLGGLLIWQAFINLEILFMTAVGLGVFCAVMAVVRRKGHRGEVFAFLRGLGVAAASALAALAYPLSVQFFGPQSYAGLSEYVRSFGADLGSFTAYSTHSVAGNSSVPLVLAQNPSEQNAFFGWGLVVLFFGLILWLRRSAAVLTLGFLAVLFAAMSLGPHIVLNGVDTGIPGIWAFLHHLPVLNSAVPTRWAMAIAPVVGIVLALGCQRAADLIETQPHTRGPVRVAMVTAVAMALVPLVPIQLASVPMEPVPAFVTSGAWKQFVDDEHTVVTLPLPDSNYPDPLRWSAYTGQDMRIAGAYALLPNQNPQDPGDHTAAFAPPWRPTSGLMASIRQGNPTPEVTDARREMTLADLRYWRAGVVVLTPQTRDIEMLRTMSDLVGFRPVWNGGVWVWDVRSLVDDPDAVIVASDRG</sequence>
<feature type="transmembrane region" description="Helical" evidence="1">
    <location>
        <begin position="315"/>
        <end position="334"/>
    </location>
</feature>
<keyword evidence="1" id="KW-1133">Transmembrane helix</keyword>
<keyword evidence="1" id="KW-0472">Membrane</keyword>
<comment type="caution">
    <text evidence="3">The sequence shown here is derived from an EMBL/GenBank/DDBJ whole genome shotgun (WGS) entry which is preliminary data.</text>
</comment>
<dbReference type="EMBL" id="LLZH01000121">
    <property type="protein sequence ID" value="KUL34639.1"/>
    <property type="molecule type" value="Genomic_DNA"/>
</dbReference>